<name>A0A3Q9BKE3_9LACT</name>
<evidence type="ECO:0000313" key="6">
    <source>
        <dbReference type="EMBL" id="AZP04472.1"/>
    </source>
</evidence>
<keyword evidence="7" id="KW-1185">Reference proteome</keyword>
<keyword evidence="1" id="KW-0805">Transcription regulation</keyword>
<feature type="domain" description="HTH araC/xylS-type" evidence="5">
    <location>
        <begin position="677"/>
        <end position="775"/>
    </location>
</feature>
<evidence type="ECO:0000259" key="5">
    <source>
        <dbReference type="PROSITE" id="PS01124"/>
    </source>
</evidence>
<dbReference type="InterPro" id="IPR009057">
    <property type="entry name" value="Homeodomain-like_sf"/>
</dbReference>
<dbReference type="PROSITE" id="PS01124">
    <property type="entry name" value="HTH_ARAC_FAMILY_2"/>
    <property type="match status" value="1"/>
</dbReference>
<sequence>MVFYIVNERRFIMSKNPSKLSKKSNLLGRHGSSFTQIFIILAVICTTLVIIFISALYVSTRDSVKSNIEDSKIMTTNQIKNTFEREIQTIEKLFNAYSTTNDFHEMVQEPLGIQDFQKYRMITSQLNYFATFSLPSTVYSVVSLDQNWLIRDGRLTQMTEEEIENIEERYVEGRKENLYWIQGENHIRSISLLPVFSNTKLAIGMAEIPNSSIQSLLDVSNESTPFFIVNRNDELLFSANIEENDEDRNLSIELIHEIRTLAEEKSAGIIELSSSKNNSSTLIYTKSDYNNWLYVTYLNTSEIDEALKFARYGLVILALIIISAIIVGAYIIAGRITRPIEKLKTSLNFTTTEDKKVNDWDFITGQVDAIVSEKKTLEGLYEREQPELEKQFMRNLYRNRVTKSELSTKMDLYNYPDQKNKHYSIMLIQIDDYGSREVNNQDVFLVGINQIVNELIPIENRLTPVVLNDKIQVTLLAFDKDNPEENKKECTEYANLIIDTLRTYMRISVSIAFSPFYTDLLSSKENLDKGKQTLAYHLLLGNQAIIFHDEVEKMIAVPEISGYPEDLEAQLFQSIRLGEREQVREIAPAILKEILTSSNNPINVQVALLRFALNLVQLSQTVNASVLNQEKGVELYELILQVNHPSELEATLLNDIILPFVQEMNEKTSEQFQGLSEQIIKIIENEYTEDISLESIGDRIHYNPNYLSNIFKKETGITFSDYLTGYRFDIAKQWLRETNVTIKEISQRLQYRNPQNFIRSFKKKENMTPGEYRKMHTPE</sequence>
<feature type="transmembrane region" description="Helical" evidence="4">
    <location>
        <begin position="37"/>
        <end position="58"/>
    </location>
</feature>
<dbReference type="InterPro" id="IPR018060">
    <property type="entry name" value="HTH_AraC"/>
</dbReference>
<dbReference type="PANTHER" id="PTHR43280:SF10">
    <property type="entry name" value="REGULATORY PROTEIN POCR"/>
    <property type="match status" value="1"/>
</dbReference>
<evidence type="ECO:0000313" key="7">
    <source>
        <dbReference type="Proteomes" id="UP000273326"/>
    </source>
</evidence>
<gene>
    <name evidence="6" type="ORF">EJN90_07405</name>
</gene>
<dbReference type="SMART" id="SM00342">
    <property type="entry name" value="HTH_ARAC"/>
    <property type="match status" value="1"/>
</dbReference>
<keyword evidence="3" id="KW-0804">Transcription</keyword>
<dbReference type="KEGG" id="jeh:EJN90_07405"/>
<dbReference type="PANTHER" id="PTHR43280">
    <property type="entry name" value="ARAC-FAMILY TRANSCRIPTIONAL REGULATOR"/>
    <property type="match status" value="1"/>
</dbReference>
<keyword evidence="4" id="KW-1133">Transmembrane helix</keyword>
<keyword evidence="4" id="KW-0472">Membrane</keyword>
<evidence type="ECO:0000256" key="1">
    <source>
        <dbReference type="ARBA" id="ARBA00023015"/>
    </source>
</evidence>
<evidence type="ECO:0000256" key="3">
    <source>
        <dbReference type="ARBA" id="ARBA00023163"/>
    </source>
</evidence>
<evidence type="ECO:0000256" key="4">
    <source>
        <dbReference type="SAM" id="Phobius"/>
    </source>
</evidence>
<dbReference type="Pfam" id="PF12833">
    <property type="entry name" value="HTH_18"/>
    <property type="match status" value="1"/>
</dbReference>
<proteinExistence type="predicted"/>
<dbReference type="SUPFAM" id="SSF46689">
    <property type="entry name" value="Homeodomain-like"/>
    <property type="match status" value="2"/>
</dbReference>
<keyword evidence="4" id="KW-0812">Transmembrane</keyword>
<dbReference type="AlphaFoldDB" id="A0A3Q9BKE3"/>
<dbReference type="Proteomes" id="UP000273326">
    <property type="component" value="Chromosome"/>
</dbReference>
<dbReference type="Gene3D" id="1.10.10.60">
    <property type="entry name" value="Homeodomain-like"/>
    <property type="match status" value="2"/>
</dbReference>
<dbReference type="OrthoDB" id="62429at2"/>
<organism evidence="6 7">
    <name type="scientific">Jeotgalibaca ciconiae</name>
    <dbReference type="NCBI Taxonomy" id="2496265"/>
    <lineage>
        <taxon>Bacteria</taxon>
        <taxon>Bacillati</taxon>
        <taxon>Bacillota</taxon>
        <taxon>Bacilli</taxon>
        <taxon>Lactobacillales</taxon>
        <taxon>Carnobacteriaceae</taxon>
        <taxon>Jeotgalibaca</taxon>
    </lineage>
</organism>
<dbReference type="GO" id="GO:0003700">
    <property type="term" value="F:DNA-binding transcription factor activity"/>
    <property type="evidence" value="ECO:0007669"/>
    <property type="project" value="InterPro"/>
</dbReference>
<dbReference type="EMBL" id="CP034465">
    <property type="protein sequence ID" value="AZP04472.1"/>
    <property type="molecule type" value="Genomic_DNA"/>
</dbReference>
<evidence type="ECO:0000256" key="2">
    <source>
        <dbReference type="ARBA" id="ARBA00023125"/>
    </source>
</evidence>
<feature type="transmembrane region" description="Helical" evidence="4">
    <location>
        <begin position="312"/>
        <end position="333"/>
    </location>
</feature>
<protein>
    <submittedName>
        <fullName evidence="6">AraC family transcriptional regulator</fullName>
    </submittedName>
</protein>
<reference evidence="7" key="1">
    <citation type="submission" date="2018-12" db="EMBL/GenBank/DDBJ databases">
        <title>Complete genome sequencing of Jeotgalibaca sp. H21T32.</title>
        <authorList>
            <person name="Bae J.-W."/>
            <person name="Lee S.-Y."/>
        </authorList>
    </citation>
    <scope>NUCLEOTIDE SEQUENCE [LARGE SCALE GENOMIC DNA]</scope>
    <source>
        <strain evidence="7">H21T32</strain>
    </source>
</reference>
<accession>A0A3Q9BKE3</accession>
<dbReference type="GO" id="GO:0043565">
    <property type="term" value="F:sequence-specific DNA binding"/>
    <property type="evidence" value="ECO:0007669"/>
    <property type="project" value="InterPro"/>
</dbReference>
<keyword evidence="2" id="KW-0238">DNA-binding</keyword>